<comment type="caution">
    <text evidence="1">The sequence shown here is derived from an EMBL/GenBank/DDBJ whole genome shotgun (WGS) entry which is preliminary data.</text>
</comment>
<dbReference type="AlphaFoldDB" id="A0A9P4HMW0"/>
<dbReference type="EMBL" id="ML978740">
    <property type="protein sequence ID" value="KAF2084564.1"/>
    <property type="molecule type" value="Genomic_DNA"/>
</dbReference>
<evidence type="ECO:0000313" key="2">
    <source>
        <dbReference type="Proteomes" id="UP000799776"/>
    </source>
</evidence>
<evidence type="ECO:0008006" key="3">
    <source>
        <dbReference type="Google" id="ProtNLM"/>
    </source>
</evidence>
<protein>
    <recommendedName>
        <fullName evidence="3">F-box domain-containing protein</fullName>
    </recommendedName>
</protein>
<reference evidence="1" key="1">
    <citation type="journal article" date="2020" name="Stud. Mycol.">
        <title>101 Dothideomycetes genomes: a test case for predicting lifestyles and emergence of pathogens.</title>
        <authorList>
            <person name="Haridas S."/>
            <person name="Albert R."/>
            <person name="Binder M."/>
            <person name="Bloem J."/>
            <person name="Labutti K."/>
            <person name="Salamov A."/>
            <person name="Andreopoulos B."/>
            <person name="Baker S."/>
            <person name="Barry K."/>
            <person name="Bills G."/>
            <person name="Bluhm B."/>
            <person name="Cannon C."/>
            <person name="Castanera R."/>
            <person name="Culley D."/>
            <person name="Daum C."/>
            <person name="Ezra D."/>
            <person name="Gonzalez J."/>
            <person name="Henrissat B."/>
            <person name="Kuo A."/>
            <person name="Liang C."/>
            <person name="Lipzen A."/>
            <person name="Lutzoni F."/>
            <person name="Magnuson J."/>
            <person name="Mondo S."/>
            <person name="Nolan M."/>
            <person name="Ohm R."/>
            <person name="Pangilinan J."/>
            <person name="Park H.-J."/>
            <person name="Ramirez L."/>
            <person name="Alfaro M."/>
            <person name="Sun H."/>
            <person name="Tritt A."/>
            <person name="Yoshinaga Y."/>
            <person name="Zwiers L.-H."/>
            <person name="Turgeon B."/>
            <person name="Goodwin S."/>
            <person name="Spatafora J."/>
            <person name="Crous P."/>
            <person name="Grigoriev I."/>
        </authorList>
    </citation>
    <scope>NUCLEOTIDE SEQUENCE</scope>
    <source>
        <strain evidence="1">CBS 121410</strain>
    </source>
</reference>
<sequence length="249" mass="27437">MASDAAVVAQPAKPPRRSLLDLPTELRYEIYSYLVTPPSNTSTTTSTITTTKPFFPGINTASVRVTGAFVERPAHGLILSCRQLHAEYLAYFHELATLKLTIHIWPPPTELPLFIAHLVSKYADVLSRVRNLSLAISNVPRWTNPSDAAGYLCTPFPDALIDMMLTATPQLRRVTVDWNEVYLFFSTVPVGIEKVQAAFEPLARLEGKVRVEAGKVCVKQSLPSLHTPPGAMEVEQNIRGAIEAIGNRC</sequence>
<accession>A0A9P4HMW0</accession>
<proteinExistence type="predicted"/>
<name>A0A9P4HMW0_9PEZI</name>
<keyword evidence="2" id="KW-1185">Reference proteome</keyword>
<dbReference type="Proteomes" id="UP000799776">
    <property type="component" value="Unassembled WGS sequence"/>
</dbReference>
<organism evidence="1 2">
    <name type="scientific">Saccharata proteae CBS 121410</name>
    <dbReference type="NCBI Taxonomy" id="1314787"/>
    <lineage>
        <taxon>Eukaryota</taxon>
        <taxon>Fungi</taxon>
        <taxon>Dikarya</taxon>
        <taxon>Ascomycota</taxon>
        <taxon>Pezizomycotina</taxon>
        <taxon>Dothideomycetes</taxon>
        <taxon>Dothideomycetes incertae sedis</taxon>
        <taxon>Botryosphaeriales</taxon>
        <taxon>Saccharataceae</taxon>
        <taxon>Saccharata</taxon>
    </lineage>
</organism>
<evidence type="ECO:0000313" key="1">
    <source>
        <dbReference type="EMBL" id="KAF2084564.1"/>
    </source>
</evidence>
<gene>
    <name evidence="1" type="ORF">K490DRAFT_59530</name>
</gene>